<comment type="caution">
    <text evidence="1">The sequence shown here is derived from an EMBL/GenBank/DDBJ whole genome shotgun (WGS) entry which is preliminary data.</text>
</comment>
<protein>
    <submittedName>
        <fullName evidence="1">Uncharacterized protein</fullName>
    </submittedName>
</protein>
<accession>A0ABQ3EAV1</accession>
<evidence type="ECO:0000313" key="2">
    <source>
        <dbReference type="Proteomes" id="UP000599437"/>
    </source>
</evidence>
<sequence length="103" mass="10950">MACQSATLRQPAPSPVLRLLWLRTPLPNLPARAPAADAFTEVPLTDFTAGYCEWVLRTALAGTATAVLLTAAPDHRGPPGPVVSPVAALQQPWLRNSTTAPHY</sequence>
<gene>
    <name evidence="1" type="ORF">GCM10010346_63840</name>
</gene>
<organism evidence="1 2">
    <name type="scientific">Streptomyces chryseus</name>
    <dbReference type="NCBI Taxonomy" id="68186"/>
    <lineage>
        <taxon>Bacteria</taxon>
        <taxon>Bacillati</taxon>
        <taxon>Actinomycetota</taxon>
        <taxon>Actinomycetes</taxon>
        <taxon>Kitasatosporales</taxon>
        <taxon>Streptomycetaceae</taxon>
        <taxon>Streptomyces</taxon>
    </lineage>
</organism>
<reference evidence="2" key="1">
    <citation type="journal article" date="2019" name="Int. J. Syst. Evol. Microbiol.">
        <title>The Global Catalogue of Microorganisms (GCM) 10K type strain sequencing project: providing services to taxonomists for standard genome sequencing and annotation.</title>
        <authorList>
            <consortium name="The Broad Institute Genomics Platform"/>
            <consortium name="The Broad Institute Genome Sequencing Center for Infectious Disease"/>
            <person name="Wu L."/>
            <person name="Ma J."/>
        </authorList>
    </citation>
    <scope>NUCLEOTIDE SEQUENCE [LARGE SCALE GENOMIC DNA]</scope>
    <source>
        <strain evidence="2">JCM 4737</strain>
    </source>
</reference>
<dbReference type="EMBL" id="BMVO01000041">
    <property type="protein sequence ID" value="GHB31652.1"/>
    <property type="molecule type" value="Genomic_DNA"/>
</dbReference>
<evidence type="ECO:0000313" key="1">
    <source>
        <dbReference type="EMBL" id="GHB31652.1"/>
    </source>
</evidence>
<name>A0ABQ3EAV1_9ACTN</name>
<keyword evidence="2" id="KW-1185">Reference proteome</keyword>
<dbReference type="Proteomes" id="UP000599437">
    <property type="component" value="Unassembled WGS sequence"/>
</dbReference>
<proteinExistence type="predicted"/>